<dbReference type="GO" id="GO:0004657">
    <property type="term" value="F:proline dehydrogenase activity"/>
    <property type="evidence" value="ECO:0007669"/>
    <property type="project" value="UniProtKB-ARBA"/>
</dbReference>
<comment type="caution">
    <text evidence="3">The sequence shown here is derived from an EMBL/GenBank/DDBJ whole genome shotgun (WGS) entry which is preliminary data.</text>
</comment>
<reference evidence="3 4" key="1">
    <citation type="submission" date="2018-11" db="EMBL/GenBank/DDBJ databases">
        <title>Sequencing the genomes of 1000 actinobacteria strains.</title>
        <authorList>
            <person name="Klenk H.-P."/>
        </authorList>
    </citation>
    <scope>NUCLEOTIDE SEQUENCE [LARGE SCALE GENOMIC DNA]</scope>
    <source>
        <strain evidence="3 4">DSM 44780</strain>
    </source>
</reference>
<dbReference type="AlphaFoldDB" id="A0A8G1XBC8"/>
<dbReference type="Gene3D" id="3.20.20.220">
    <property type="match status" value="1"/>
</dbReference>
<name>A0A8G1XBC8_9ACTN</name>
<evidence type="ECO:0000313" key="3">
    <source>
        <dbReference type="EMBL" id="ROR35296.1"/>
    </source>
</evidence>
<dbReference type="SUPFAM" id="SSF51730">
    <property type="entry name" value="FAD-linked oxidoreductase"/>
    <property type="match status" value="1"/>
</dbReference>
<dbReference type="InterPro" id="IPR002872">
    <property type="entry name" value="Proline_DH_dom"/>
</dbReference>
<evidence type="ECO:0000313" key="4">
    <source>
        <dbReference type="Proteomes" id="UP000267408"/>
    </source>
</evidence>
<protein>
    <submittedName>
        <fullName evidence="3">L-proline dehydrogenase</fullName>
    </submittedName>
</protein>
<keyword evidence="1" id="KW-0560">Oxidoreductase</keyword>
<feature type="domain" description="Proline dehydrogenase" evidence="2">
    <location>
        <begin position="88"/>
        <end position="314"/>
    </location>
</feature>
<dbReference type="OrthoDB" id="9773461at2"/>
<dbReference type="InterPro" id="IPR029041">
    <property type="entry name" value="FAD-linked_oxidoreductase-like"/>
</dbReference>
<evidence type="ECO:0000256" key="1">
    <source>
        <dbReference type="ARBA" id="ARBA00023002"/>
    </source>
</evidence>
<dbReference type="Proteomes" id="UP000267408">
    <property type="component" value="Unassembled WGS sequence"/>
</dbReference>
<accession>A0A8G1XBC8</accession>
<organism evidence="3 4">
    <name type="scientific">Kitasatospora cineracea</name>
    <dbReference type="NCBI Taxonomy" id="88074"/>
    <lineage>
        <taxon>Bacteria</taxon>
        <taxon>Bacillati</taxon>
        <taxon>Actinomycetota</taxon>
        <taxon>Actinomycetes</taxon>
        <taxon>Kitasatosporales</taxon>
        <taxon>Streptomycetaceae</taxon>
        <taxon>Kitasatospora</taxon>
    </lineage>
</organism>
<gene>
    <name evidence="3" type="ORF">EDD39_6953</name>
</gene>
<evidence type="ECO:0000259" key="2">
    <source>
        <dbReference type="Pfam" id="PF01619"/>
    </source>
</evidence>
<dbReference type="EMBL" id="RJVJ01000003">
    <property type="protein sequence ID" value="ROR35296.1"/>
    <property type="molecule type" value="Genomic_DNA"/>
</dbReference>
<sequence length="349" mass="37385">MTEAPATLPPVSVPAASDRNATLPAATVPAASVPAASDRDAGLGLRLLAADERCRRAFAEPGSLLRQLAYPAARRYLVADDLAGLLPRLDLLRARGYRVSAEYVGEEIRDEAEIEQVVLAYLDLLAADAGPLQLGFDLSNVGLLVSRGLAVRNTARILTAAAAHGSEVVLSMERSELVDEILPVFAELAADHPNVGITVQAHLHRTERDLPGLVALGRRIRLVKGVYAEDPGTALGRGPELDERYLALAAHALDGGARLTLATQHAELLAAAERRGLLAGAEEIEMLHGVRPALLRHYREAGYPCRVYTTYGQSWWLHLLHRLAEHPAMALRALADLADPSAAAFGADY</sequence>
<dbReference type="GO" id="GO:0006562">
    <property type="term" value="P:L-proline catabolic process"/>
    <property type="evidence" value="ECO:0007669"/>
    <property type="project" value="UniProtKB-ARBA"/>
</dbReference>
<proteinExistence type="predicted"/>
<dbReference type="RefSeq" id="WP_123563565.1">
    <property type="nucleotide sequence ID" value="NZ_RJVJ01000003.1"/>
</dbReference>
<dbReference type="Pfam" id="PF01619">
    <property type="entry name" value="Pro_dh"/>
    <property type="match status" value="1"/>
</dbReference>